<comment type="catalytic activity">
    <reaction evidence="16">
        <text>dodecanoate + reduced [NADPH--hemoprotein reductase] + O2 = 12-hydroxydodecanoate + oxidized [NADPH--hemoprotein reductase] + H2O + H(+)</text>
        <dbReference type="Rhea" id="RHEA:38947"/>
        <dbReference type="Rhea" id="RHEA-COMP:11964"/>
        <dbReference type="Rhea" id="RHEA-COMP:11965"/>
        <dbReference type="ChEBI" id="CHEBI:15377"/>
        <dbReference type="ChEBI" id="CHEBI:15378"/>
        <dbReference type="ChEBI" id="CHEBI:15379"/>
        <dbReference type="ChEBI" id="CHEBI:18262"/>
        <dbReference type="ChEBI" id="CHEBI:36204"/>
        <dbReference type="ChEBI" id="CHEBI:57618"/>
        <dbReference type="ChEBI" id="CHEBI:58210"/>
    </reaction>
    <physiologicalReaction direction="left-to-right" evidence="16">
        <dbReference type="Rhea" id="RHEA:38948"/>
    </physiologicalReaction>
</comment>
<keyword evidence="11" id="KW-0472">Membrane</keyword>
<dbReference type="RefSeq" id="XP_021573931.1">
    <property type="nucleotide sequence ID" value="XM_021718256.1"/>
</dbReference>
<proteinExistence type="inferred from homology"/>
<evidence type="ECO:0000256" key="22">
    <source>
        <dbReference type="ARBA" id="ARBA00079181"/>
    </source>
</evidence>
<evidence type="ECO:0000256" key="24">
    <source>
        <dbReference type="SAM" id="MobiDB-lite"/>
    </source>
</evidence>
<dbReference type="GeneID" id="103271968"/>
<dbReference type="STRING" id="1868482.ENSTSYP00000009732"/>
<keyword evidence="10" id="KW-0503">Monooxygenase</keyword>
<evidence type="ECO:0000256" key="1">
    <source>
        <dbReference type="ARBA" id="ARBA00001971"/>
    </source>
</evidence>
<evidence type="ECO:0000256" key="17">
    <source>
        <dbReference type="ARBA" id="ARBA00057964"/>
    </source>
</evidence>
<dbReference type="FunFam" id="1.10.630.10:FF:000035">
    <property type="entry name" value="CYtochrome P450 family"/>
    <property type="match status" value="1"/>
</dbReference>
<evidence type="ECO:0000256" key="9">
    <source>
        <dbReference type="ARBA" id="ARBA00023004"/>
    </source>
</evidence>
<dbReference type="InterPro" id="IPR002401">
    <property type="entry name" value="Cyt_P450_E_grp-I"/>
</dbReference>
<keyword evidence="8" id="KW-0560">Oxidoreductase</keyword>
<dbReference type="PANTHER" id="PTHR24291:SF193">
    <property type="entry name" value="CYTOCHROME P450 4V2"/>
    <property type="match status" value="1"/>
</dbReference>
<evidence type="ECO:0000256" key="20">
    <source>
        <dbReference type="ARBA" id="ARBA00070763"/>
    </source>
</evidence>
<feature type="region of interest" description="Disordered" evidence="24">
    <location>
        <begin position="227"/>
        <end position="251"/>
    </location>
</feature>
<evidence type="ECO:0000256" key="16">
    <source>
        <dbReference type="ARBA" id="ARBA00052805"/>
    </source>
</evidence>
<dbReference type="GO" id="GO:0102033">
    <property type="term" value="F:long-chain fatty acid omega-hydroxylase activity"/>
    <property type="evidence" value="ECO:0007669"/>
    <property type="project" value="UniProtKB-EC"/>
</dbReference>
<dbReference type="InterPro" id="IPR036396">
    <property type="entry name" value="Cyt_P450_sf"/>
</dbReference>
<evidence type="ECO:0000256" key="8">
    <source>
        <dbReference type="ARBA" id="ARBA00023002"/>
    </source>
</evidence>
<protein>
    <recommendedName>
        <fullName evidence="20">Cytochrome P450 4V2</fullName>
        <ecNumber evidence="18">1.14.14.79</ecNumber>
        <ecNumber evidence="19">1.14.14.80</ecNumber>
    </recommendedName>
    <alternativeName>
        <fullName evidence="21">Docosahexaenoic acid omega-hydroxylase CYP4V2</fullName>
    </alternativeName>
    <alternativeName>
        <fullName evidence="22">Long-chain fatty acid omega-monooxygenase</fullName>
    </alternativeName>
</protein>
<dbReference type="Proteomes" id="UP000189704">
    <property type="component" value="Unplaced"/>
</dbReference>
<feature type="region of interest" description="Disordered" evidence="24">
    <location>
        <begin position="115"/>
        <end position="156"/>
    </location>
</feature>
<dbReference type="Gene3D" id="1.10.630.10">
    <property type="entry name" value="Cytochrome P450"/>
    <property type="match status" value="1"/>
</dbReference>
<evidence type="ECO:0000256" key="19">
    <source>
        <dbReference type="ARBA" id="ARBA00066560"/>
    </source>
</evidence>
<gene>
    <name evidence="26" type="primary">LOC103271968</name>
</gene>
<dbReference type="GO" id="GO:0005506">
    <property type="term" value="F:iron ion binding"/>
    <property type="evidence" value="ECO:0007669"/>
    <property type="project" value="InterPro"/>
</dbReference>
<evidence type="ECO:0000256" key="4">
    <source>
        <dbReference type="ARBA" id="ARBA00010617"/>
    </source>
</evidence>
<dbReference type="Pfam" id="PF00067">
    <property type="entry name" value="p450"/>
    <property type="match status" value="1"/>
</dbReference>
<feature type="compositionally biased region" description="Basic residues" evidence="24">
    <location>
        <begin position="123"/>
        <end position="133"/>
    </location>
</feature>
<evidence type="ECO:0000256" key="21">
    <source>
        <dbReference type="ARBA" id="ARBA00076651"/>
    </source>
</evidence>
<dbReference type="AlphaFoldDB" id="A0A3Q0EEC8"/>
<evidence type="ECO:0000313" key="25">
    <source>
        <dbReference type="Proteomes" id="UP000189704"/>
    </source>
</evidence>
<comment type="catalytic activity">
    <reaction evidence="13">
        <text>hexadecanoate + reduced [NADPH--hemoprotein reductase] + O2 = 16-hydroxyhexadecanoate + oxidized [NADPH--hemoprotein reductase] + H2O + H(+)</text>
        <dbReference type="Rhea" id="RHEA:40199"/>
        <dbReference type="Rhea" id="RHEA-COMP:11964"/>
        <dbReference type="Rhea" id="RHEA-COMP:11965"/>
        <dbReference type="ChEBI" id="CHEBI:7896"/>
        <dbReference type="ChEBI" id="CHEBI:15377"/>
        <dbReference type="ChEBI" id="CHEBI:15378"/>
        <dbReference type="ChEBI" id="CHEBI:15379"/>
        <dbReference type="ChEBI" id="CHEBI:55329"/>
        <dbReference type="ChEBI" id="CHEBI:57618"/>
        <dbReference type="ChEBI" id="CHEBI:58210"/>
        <dbReference type="EC" id="1.14.14.80"/>
    </reaction>
    <physiologicalReaction direction="left-to-right" evidence="13">
        <dbReference type="Rhea" id="RHEA:40200"/>
    </physiologicalReaction>
</comment>
<accession>A0A3Q0EEC8</accession>
<evidence type="ECO:0000256" key="12">
    <source>
        <dbReference type="ARBA" id="ARBA00050386"/>
    </source>
</evidence>
<dbReference type="EC" id="1.14.14.80" evidence="19"/>
<keyword evidence="9 23" id="KW-0408">Iron</keyword>
<dbReference type="SUPFAM" id="SSF48264">
    <property type="entry name" value="Cytochrome P450"/>
    <property type="match status" value="1"/>
</dbReference>
<dbReference type="GO" id="GO:0005789">
    <property type="term" value="C:endoplasmic reticulum membrane"/>
    <property type="evidence" value="ECO:0007669"/>
    <property type="project" value="UniProtKB-SubCell"/>
</dbReference>
<evidence type="ECO:0000256" key="5">
    <source>
        <dbReference type="ARBA" id="ARBA00022617"/>
    </source>
</evidence>
<dbReference type="PRINTS" id="PR00463">
    <property type="entry name" value="EP450I"/>
</dbReference>
<dbReference type="GO" id="GO:0020037">
    <property type="term" value="F:heme binding"/>
    <property type="evidence" value="ECO:0007669"/>
    <property type="project" value="InterPro"/>
</dbReference>
<feature type="region of interest" description="Disordered" evidence="24">
    <location>
        <begin position="174"/>
        <end position="200"/>
    </location>
</feature>
<dbReference type="InterPro" id="IPR017972">
    <property type="entry name" value="Cyt_P450_CS"/>
</dbReference>
<reference evidence="26" key="1">
    <citation type="submission" date="2025-08" db="UniProtKB">
        <authorList>
            <consortium name="RefSeq"/>
        </authorList>
    </citation>
    <scope>IDENTIFICATION</scope>
</reference>
<keyword evidence="6 23" id="KW-0479">Metal-binding</keyword>
<evidence type="ECO:0000256" key="23">
    <source>
        <dbReference type="PIRSR" id="PIRSR602401-1"/>
    </source>
</evidence>
<evidence type="ECO:0000256" key="3">
    <source>
        <dbReference type="ARBA" id="ARBA00004872"/>
    </source>
</evidence>
<dbReference type="PROSITE" id="PS00086">
    <property type="entry name" value="CYTOCHROME_P450"/>
    <property type="match status" value="1"/>
</dbReference>
<evidence type="ECO:0000256" key="13">
    <source>
        <dbReference type="ARBA" id="ARBA00051511"/>
    </source>
</evidence>
<keyword evidence="5 23" id="KW-0349">Heme</keyword>
<sequence length="733" mass="83303">MSVALAVQSFVHCEKSVVIYGLHPSHLTAKPPSPLPEGTRRCVLQSWFYPGSSGEFELDESGTFMAVTDLTVQSQPLREEETKAHDTYFKAPVQPLRKNPFHSRMASHRGRLAYPRLGGIRPRPLRGTRRRVRVQSGEEGDAACRARPGRNLPRPHRPLLSFRARWSVFAAGKLGSQQPGPALRSPRLPSPPASSCSPGFALPGPEDILAKGLAPACLAQAADTRGCPRGRCPPSSEDPAPASPGGTRSFPPGLPVLALLRMLRDDGKRRPRGLRANLLEFFQQIIQYTEEYRHMPLLKLWVGPVPMVALYNAENVEVVLASSKQIDKSSMYKFLEPWLGLGLLTSTGNKWRSRRKMLTPTFHFTILEDFLDVMNEQANILVNKLEKHVNQEAFNCFFYITLCALDIICETAMGKNIGAQNNDDSEYVRAVYRMSDMIFRRIKKPWLWSDLWYLMFKEGWEHKRSLKILHTFTNNVIAERANEMKQDQDCKGDDRGSAPYKNKRRAFLDLLLSVTDDEGNKLSHEDIREEVDTFMFEGHDTTAAAINWSLYLLGSHPDVQKKVDKELDEVFGKSDRPATLEDLKKLKYLECVIKETLRLFPSVPLFARTLSEDCEVAGYKVLKGTEAVIIPYALHRDPKYFPHPEEFQPERFFPENAQGRHPYAYVPFSAGPRNCIGQRFAVMEEKTILSCVLRHFWVDSNQKREELGVEGQLILRPTNGIWIKLKRRNGDEF</sequence>
<keyword evidence="7" id="KW-0256">Endoplasmic reticulum</keyword>
<evidence type="ECO:0000313" key="26">
    <source>
        <dbReference type="RefSeq" id="XP_021573931.1"/>
    </source>
</evidence>
<evidence type="ECO:0000256" key="18">
    <source>
        <dbReference type="ARBA" id="ARBA00066547"/>
    </source>
</evidence>
<feature type="binding site" description="axial binding residue" evidence="23">
    <location>
        <position position="675"/>
    </location>
    <ligand>
        <name>heme</name>
        <dbReference type="ChEBI" id="CHEBI:30413"/>
    </ligand>
    <ligandPart>
        <name>Fe</name>
        <dbReference type="ChEBI" id="CHEBI:18248"/>
    </ligandPart>
</feature>
<comment type="function">
    <text evidence="17">A cytochrome P450 monooxygenase involved in fatty acid metabolism in the eye. Catalyzes the omega-hydroxylation of polyunsaturated fatty acids (PUFAs) docosahexaenoate (DHA) and its precursor eicosapentaenoate (EPA), and may contribute to the homeostasis of these retinal PUFAs. Omega hydroxylates saturated fatty acids such as laurate, myristate and palmitate, the catalytic efficiency decreasing in the following order: myristate &gt; laurate &gt; palmitate (C14&gt;C12&gt;C16). Mechanistically, uses molecular oxygen inserting one oxygen atom into a substrate, and reducing the second into a water molecule, with two electrons provided by NADPH via cytochrome P450 reductase (CPR; NADPH-ferrihemoprotein reductase).</text>
</comment>
<keyword evidence="25" id="KW-1185">Reference proteome</keyword>
<comment type="similarity">
    <text evidence="4">Belongs to the cytochrome P450 family.</text>
</comment>
<dbReference type="CDD" id="cd20680">
    <property type="entry name" value="CYP4V"/>
    <property type="match status" value="1"/>
</dbReference>
<dbReference type="InterPro" id="IPR050196">
    <property type="entry name" value="Cytochrome_P450_Monoox"/>
</dbReference>
<dbReference type="InterPro" id="IPR001128">
    <property type="entry name" value="Cyt_P450"/>
</dbReference>
<dbReference type="EC" id="1.14.14.79" evidence="18"/>
<dbReference type="PANTHER" id="PTHR24291">
    <property type="entry name" value="CYTOCHROME P450 FAMILY 4"/>
    <property type="match status" value="1"/>
</dbReference>
<evidence type="ECO:0000256" key="15">
    <source>
        <dbReference type="ARBA" id="ARBA00052785"/>
    </source>
</evidence>
<dbReference type="OrthoDB" id="1470350at2759"/>
<evidence type="ECO:0000256" key="10">
    <source>
        <dbReference type="ARBA" id="ARBA00023033"/>
    </source>
</evidence>
<feature type="compositionally biased region" description="Low complexity" evidence="24">
    <location>
        <begin position="233"/>
        <end position="244"/>
    </location>
</feature>
<dbReference type="KEGG" id="csyr:103271968"/>
<comment type="catalytic activity">
    <reaction evidence="14">
        <text>(5Z,8Z,11Z,14Z,17Z)-eicosapentaenoate + reduced [NADPH--hemoprotein reductase] + O2 = 20-hydroxy-(5Z,8Z,11Z,14Z,17Z)-eicosapentaenoate + oxidized [NADPH--hemoprotein reductase] + H2O + H(+)</text>
        <dbReference type="Rhea" id="RHEA:39791"/>
        <dbReference type="Rhea" id="RHEA-COMP:11964"/>
        <dbReference type="Rhea" id="RHEA-COMP:11965"/>
        <dbReference type="ChEBI" id="CHEBI:15377"/>
        <dbReference type="ChEBI" id="CHEBI:15378"/>
        <dbReference type="ChEBI" id="CHEBI:15379"/>
        <dbReference type="ChEBI" id="CHEBI:57618"/>
        <dbReference type="ChEBI" id="CHEBI:58210"/>
        <dbReference type="ChEBI" id="CHEBI:58562"/>
        <dbReference type="ChEBI" id="CHEBI:76639"/>
    </reaction>
    <physiologicalReaction direction="left-to-right" evidence="14">
        <dbReference type="Rhea" id="RHEA:39792"/>
    </physiologicalReaction>
</comment>
<evidence type="ECO:0000256" key="6">
    <source>
        <dbReference type="ARBA" id="ARBA00022723"/>
    </source>
</evidence>
<organism evidence="25 26">
    <name type="scientific">Carlito syrichta</name>
    <name type="common">Philippine tarsier</name>
    <name type="synonym">Tarsius syrichta</name>
    <dbReference type="NCBI Taxonomy" id="1868482"/>
    <lineage>
        <taxon>Eukaryota</taxon>
        <taxon>Metazoa</taxon>
        <taxon>Chordata</taxon>
        <taxon>Craniata</taxon>
        <taxon>Vertebrata</taxon>
        <taxon>Euteleostomi</taxon>
        <taxon>Mammalia</taxon>
        <taxon>Eutheria</taxon>
        <taxon>Euarchontoglires</taxon>
        <taxon>Primates</taxon>
        <taxon>Haplorrhini</taxon>
        <taxon>Tarsiiformes</taxon>
        <taxon>Tarsiidae</taxon>
        <taxon>Carlito</taxon>
    </lineage>
</organism>
<dbReference type="CTD" id="285440"/>
<comment type="cofactor">
    <cofactor evidence="1 23">
        <name>heme</name>
        <dbReference type="ChEBI" id="CHEBI:30413"/>
    </cofactor>
</comment>
<comment type="subcellular location">
    <subcellularLocation>
        <location evidence="2">Endoplasmic reticulum membrane</location>
    </subcellularLocation>
</comment>
<evidence type="ECO:0000256" key="11">
    <source>
        <dbReference type="ARBA" id="ARBA00023136"/>
    </source>
</evidence>
<evidence type="ECO:0000256" key="7">
    <source>
        <dbReference type="ARBA" id="ARBA00022824"/>
    </source>
</evidence>
<comment type="catalytic activity">
    <reaction evidence="12">
        <text>(4Z,7Z,10Z,13Z,16Z,19Z)-docosahexaenoate + reduced [NADPH--hemoprotein reductase] + O2 = 22-hydroxy-(4Z,7Z,10Z,13Z,16Z,19Z)-docosahexaenoate + oxidized [NADPH--hemoprotein reductase] + H2O + H(+)</text>
        <dbReference type="Rhea" id="RHEA:40155"/>
        <dbReference type="Rhea" id="RHEA-COMP:11964"/>
        <dbReference type="Rhea" id="RHEA-COMP:11965"/>
        <dbReference type="ChEBI" id="CHEBI:15377"/>
        <dbReference type="ChEBI" id="CHEBI:15378"/>
        <dbReference type="ChEBI" id="CHEBI:15379"/>
        <dbReference type="ChEBI" id="CHEBI:57618"/>
        <dbReference type="ChEBI" id="CHEBI:58210"/>
        <dbReference type="ChEBI" id="CHEBI:77015"/>
        <dbReference type="ChEBI" id="CHEBI:77016"/>
        <dbReference type="EC" id="1.14.14.79"/>
    </reaction>
    <physiologicalReaction direction="left-to-right" evidence="12">
        <dbReference type="Rhea" id="RHEA:40156"/>
    </physiologicalReaction>
</comment>
<evidence type="ECO:0000256" key="14">
    <source>
        <dbReference type="ARBA" id="ARBA00052522"/>
    </source>
</evidence>
<comment type="pathway">
    <text evidence="3">Lipid metabolism; fatty acid metabolism.</text>
</comment>
<evidence type="ECO:0000256" key="2">
    <source>
        <dbReference type="ARBA" id="ARBA00004586"/>
    </source>
</evidence>
<comment type="catalytic activity">
    <reaction evidence="15">
        <text>tetradecanoate + reduced [NADPH--hemoprotein reductase] + O2 = 14-hydroxytetradecanoate + oxidized [NADPH--hemoprotein reductase] + H2O + H(+)</text>
        <dbReference type="Rhea" id="RHEA:40203"/>
        <dbReference type="Rhea" id="RHEA-COMP:11964"/>
        <dbReference type="Rhea" id="RHEA-COMP:11965"/>
        <dbReference type="ChEBI" id="CHEBI:15377"/>
        <dbReference type="ChEBI" id="CHEBI:15378"/>
        <dbReference type="ChEBI" id="CHEBI:15379"/>
        <dbReference type="ChEBI" id="CHEBI:30807"/>
        <dbReference type="ChEBI" id="CHEBI:57618"/>
        <dbReference type="ChEBI" id="CHEBI:58210"/>
        <dbReference type="ChEBI" id="CHEBI:77033"/>
    </reaction>
    <physiologicalReaction direction="left-to-right" evidence="15">
        <dbReference type="Rhea" id="RHEA:40204"/>
    </physiologicalReaction>
</comment>
<dbReference type="PRINTS" id="PR00385">
    <property type="entry name" value="P450"/>
</dbReference>
<name>A0A3Q0EEC8_CARSF</name>
<feature type="compositionally biased region" description="Low complexity" evidence="24">
    <location>
        <begin position="179"/>
        <end position="199"/>
    </location>
</feature>